<dbReference type="Proteomes" id="UP001163823">
    <property type="component" value="Chromosome 13"/>
</dbReference>
<gene>
    <name evidence="1" type="ORF">O6P43_031150</name>
</gene>
<dbReference type="EMBL" id="JARAOO010000013">
    <property type="protein sequence ID" value="KAJ7946185.1"/>
    <property type="molecule type" value="Genomic_DNA"/>
</dbReference>
<comment type="caution">
    <text evidence="1">The sequence shown here is derived from an EMBL/GenBank/DDBJ whole genome shotgun (WGS) entry which is preliminary data.</text>
</comment>
<evidence type="ECO:0000313" key="1">
    <source>
        <dbReference type="EMBL" id="KAJ7946185.1"/>
    </source>
</evidence>
<dbReference type="PANTHER" id="PTHR37613:SF3">
    <property type="entry name" value="DUF4378 DOMAIN-CONTAINING PROTEIN"/>
    <property type="match status" value="1"/>
</dbReference>
<dbReference type="PANTHER" id="PTHR37613">
    <property type="entry name" value="DUF4378 DOMAIN PROTEIN"/>
    <property type="match status" value="1"/>
</dbReference>
<accession>A0AAD7P900</accession>
<protein>
    <submittedName>
        <fullName evidence="1">Hyphally regulated cell wall protein</fullName>
    </submittedName>
</protein>
<proteinExistence type="predicted"/>
<sequence length="323" mass="37626">MDASKTISAKQLKEYLQDQQEPFTLYNYLSERRYLVKNFNAGNGNVRPPICSSKKLKMSSEYDLQNTRDRKHATGTLTSALHNASENHCEVSFLCYKHHMSSILNMFQTFSFSKLRKLETATDTIHGIIMKDMKQNRRKSELKQSASIEACQYFRLSQDGEATSASILPKETIRDPIFSASLSELLVNSEIPKDRHVGYEKLQKMIGIFSLRRRNKRMQQKRKQLQSDFLDESIEFHGRKNESQYMKEFLKPKELPLWRKQSGEFRSQTYVMSVNSLVTSEEWKNCQKISRKLGMEIGDAIIDDIVKEIINLCFQIYGRDTVE</sequence>
<reference evidence="1" key="1">
    <citation type="journal article" date="2023" name="Science">
        <title>Elucidation of the pathway for biosynthesis of saponin adjuvants from the soapbark tree.</title>
        <authorList>
            <person name="Reed J."/>
            <person name="Orme A."/>
            <person name="El-Demerdash A."/>
            <person name="Owen C."/>
            <person name="Martin L.B.B."/>
            <person name="Misra R.C."/>
            <person name="Kikuchi S."/>
            <person name="Rejzek M."/>
            <person name="Martin A.C."/>
            <person name="Harkess A."/>
            <person name="Leebens-Mack J."/>
            <person name="Louveau T."/>
            <person name="Stephenson M.J."/>
            <person name="Osbourn A."/>
        </authorList>
    </citation>
    <scope>NUCLEOTIDE SEQUENCE</scope>
    <source>
        <strain evidence="1">S10</strain>
    </source>
</reference>
<organism evidence="1 2">
    <name type="scientific">Quillaja saponaria</name>
    <name type="common">Soap bark tree</name>
    <dbReference type="NCBI Taxonomy" id="32244"/>
    <lineage>
        <taxon>Eukaryota</taxon>
        <taxon>Viridiplantae</taxon>
        <taxon>Streptophyta</taxon>
        <taxon>Embryophyta</taxon>
        <taxon>Tracheophyta</taxon>
        <taxon>Spermatophyta</taxon>
        <taxon>Magnoliopsida</taxon>
        <taxon>eudicotyledons</taxon>
        <taxon>Gunneridae</taxon>
        <taxon>Pentapetalae</taxon>
        <taxon>rosids</taxon>
        <taxon>fabids</taxon>
        <taxon>Fabales</taxon>
        <taxon>Quillajaceae</taxon>
        <taxon>Quillaja</taxon>
    </lineage>
</organism>
<keyword evidence="2" id="KW-1185">Reference proteome</keyword>
<dbReference type="AlphaFoldDB" id="A0AAD7P900"/>
<name>A0AAD7P900_QUISA</name>
<dbReference type="KEGG" id="qsa:O6P43_031150"/>
<evidence type="ECO:0000313" key="2">
    <source>
        <dbReference type="Proteomes" id="UP001163823"/>
    </source>
</evidence>